<keyword evidence="5" id="KW-1185">Reference proteome</keyword>
<dbReference type="InterPro" id="IPR000182">
    <property type="entry name" value="GNAT_dom"/>
</dbReference>
<dbReference type="GO" id="GO:0016747">
    <property type="term" value="F:acyltransferase activity, transferring groups other than amino-acyl groups"/>
    <property type="evidence" value="ECO:0007669"/>
    <property type="project" value="InterPro"/>
</dbReference>
<dbReference type="CDD" id="cd04301">
    <property type="entry name" value="NAT_SF"/>
    <property type="match status" value="1"/>
</dbReference>
<evidence type="ECO:0000259" key="3">
    <source>
        <dbReference type="PROSITE" id="PS51186"/>
    </source>
</evidence>
<dbReference type="InterPro" id="IPR050680">
    <property type="entry name" value="YpeA/RimI_acetyltransf"/>
</dbReference>
<feature type="domain" description="N-acetyltransferase" evidence="3">
    <location>
        <begin position="84"/>
        <end position="252"/>
    </location>
</feature>
<keyword evidence="2" id="KW-0012">Acyltransferase</keyword>
<organism evidence="4 5">
    <name type="scientific">Leucocoprinus birnbaumii</name>
    <dbReference type="NCBI Taxonomy" id="56174"/>
    <lineage>
        <taxon>Eukaryota</taxon>
        <taxon>Fungi</taxon>
        <taxon>Dikarya</taxon>
        <taxon>Basidiomycota</taxon>
        <taxon>Agaricomycotina</taxon>
        <taxon>Agaricomycetes</taxon>
        <taxon>Agaricomycetidae</taxon>
        <taxon>Agaricales</taxon>
        <taxon>Agaricineae</taxon>
        <taxon>Agaricaceae</taxon>
        <taxon>Leucocoprinus</taxon>
    </lineage>
</organism>
<evidence type="ECO:0000256" key="2">
    <source>
        <dbReference type="ARBA" id="ARBA00023315"/>
    </source>
</evidence>
<evidence type="ECO:0000313" key="4">
    <source>
        <dbReference type="EMBL" id="KAJ3563810.1"/>
    </source>
</evidence>
<dbReference type="SUPFAM" id="SSF55729">
    <property type="entry name" value="Acyl-CoA N-acyltransferases (Nat)"/>
    <property type="match status" value="1"/>
</dbReference>
<dbReference type="EMBL" id="JANIEX010000720">
    <property type="protein sequence ID" value="KAJ3563810.1"/>
    <property type="molecule type" value="Genomic_DNA"/>
</dbReference>
<dbReference type="Proteomes" id="UP001213000">
    <property type="component" value="Unassembled WGS sequence"/>
</dbReference>
<name>A0AAD5YRL6_9AGAR</name>
<dbReference type="Gene3D" id="3.40.630.30">
    <property type="match status" value="1"/>
</dbReference>
<gene>
    <name evidence="4" type="ORF">NP233_g8697</name>
</gene>
<sequence length="253" mass="28547">MSINHSGLHYKDSEAPYGRRVIDILANTAEAIYILNLQWPTSSTIPADLPPTRHRMDGSNPTSYTIYSIPSIPTHRHILQFKELRLRALETDPEHFGSTYDQALSLSYEQWKSRIQSRDKVTIIAAIPSSSGEEWVGMITLAGRKTLHKFDFAPPRAARVQVGEEYFAVFSVWVDPEHRRKGLGRKLMESGINWIKSDDGPADLGVEKRTILLQVTESNQAAIGLYSAMGFKIIESDEGVEDKKPWMCFKLGD</sequence>
<dbReference type="PANTHER" id="PTHR43420:SF47">
    <property type="entry name" value="N-ACETYLTRANSFERASE DOMAIN-CONTAINING PROTEIN"/>
    <property type="match status" value="1"/>
</dbReference>
<dbReference type="PROSITE" id="PS51186">
    <property type="entry name" value="GNAT"/>
    <property type="match status" value="1"/>
</dbReference>
<reference evidence="4" key="1">
    <citation type="submission" date="2022-07" db="EMBL/GenBank/DDBJ databases">
        <title>Genome Sequence of Leucocoprinus birnbaumii.</title>
        <authorList>
            <person name="Buettner E."/>
        </authorList>
    </citation>
    <scope>NUCLEOTIDE SEQUENCE</scope>
    <source>
        <strain evidence="4">VT141</strain>
    </source>
</reference>
<evidence type="ECO:0000256" key="1">
    <source>
        <dbReference type="ARBA" id="ARBA00022679"/>
    </source>
</evidence>
<evidence type="ECO:0000313" key="5">
    <source>
        <dbReference type="Proteomes" id="UP001213000"/>
    </source>
</evidence>
<proteinExistence type="predicted"/>
<keyword evidence="1" id="KW-0808">Transferase</keyword>
<dbReference type="Pfam" id="PF00583">
    <property type="entry name" value="Acetyltransf_1"/>
    <property type="match status" value="1"/>
</dbReference>
<dbReference type="AlphaFoldDB" id="A0AAD5YRL6"/>
<dbReference type="PANTHER" id="PTHR43420">
    <property type="entry name" value="ACETYLTRANSFERASE"/>
    <property type="match status" value="1"/>
</dbReference>
<comment type="caution">
    <text evidence="4">The sequence shown here is derived from an EMBL/GenBank/DDBJ whole genome shotgun (WGS) entry which is preliminary data.</text>
</comment>
<dbReference type="InterPro" id="IPR016181">
    <property type="entry name" value="Acyl_CoA_acyltransferase"/>
</dbReference>
<accession>A0AAD5YRL6</accession>
<protein>
    <recommendedName>
        <fullName evidence="3">N-acetyltransferase domain-containing protein</fullName>
    </recommendedName>
</protein>